<evidence type="ECO:0000313" key="3">
    <source>
        <dbReference type="Proteomes" id="UP000515913"/>
    </source>
</evidence>
<dbReference type="InterPro" id="IPR008687">
    <property type="entry name" value="MobC"/>
</dbReference>
<evidence type="ECO:0000313" key="2">
    <source>
        <dbReference type="EMBL" id="QNM15807.1"/>
    </source>
</evidence>
<reference evidence="2 3" key="1">
    <citation type="submission" date="2020-08" db="EMBL/GenBank/DDBJ databases">
        <authorList>
            <person name="Liu C."/>
            <person name="Sun Q."/>
        </authorList>
    </citation>
    <scope>NUCLEOTIDE SEQUENCE [LARGE SCALE GENOMIC DNA]</scope>
    <source>
        <strain evidence="2 3">NSJ-57</strain>
    </source>
</reference>
<accession>A0A7G9GYC5</accession>
<name>A0A7G9GYC5_9FUSO</name>
<protein>
    <submittedName>
        <fullName evidence="2">Plasmid mobilization relaxosome protein MobC</fullName>
    </submittedName>
</protein>
<dbReference type="Proteomes" id="UP000515913">
    <property type="component" value="Chromosome"/>
</dbReference>
<proteinExistence type="predicted"/>
<sequence>MKNKSFKFTVILSADDHYKLVYKAKEMNLSQADLIRELVRRSLIDDIKELNLFVDDLRKLTRNLSNNLNQISKKVNSKILLDELLEAKKLNEEITKIWQLLKS</sequence>
<dbReference type="KEGG" id="fho:H9Q81_02915"/>
<organism evidence="2 3">
    <name type="scientific">Fusobacterium hominis</name>
    <dbReference type="NCBI Taxonomy" id="2764326"/>
    <lineage>
        <taxon>Bacteria</taxon>
        <taxon>Fusobacteriati</taxon>
        <taxon>Fusobacteriota</taxon>
        <taxon>Fusobacteriia</taxon>
        <taxon>Fusobacteriales</taxon>
        <taxon>Fusobacteriaceae</taxon>
        <taxon>Fusobacterium</taxon>
    </lineage>
</organism>
<dbReference type="Pfam" id="PF05713">
    <property type="entry name" value="MobC"/>
    <property type="match status" value="1"/>
</dbReference>
<evidence type="ECO:0000259" key="1">
    <source>
        <dbReference type="Pfam" id="PF05713"/>
    </source>
</evidence>
<feature type="domain" description="Bacterial mobilisation" evidence="1">
    <location>
        <begin position="58"/>
        <end position="94"/>
    </location>
</feature>
<gene>
    <name evidence="2" type="primary">mobC</name>
    <name evidence="2" type="ORF">H9Q81_02915</name>
</gene>
<dbReference type="AlphaFoldDB" id="A0A7G9GYC5"/>
<keyword evidence="3" id="KW-1185">Reference proteome</keyword>
<dbReference type="EMBL" id="CP060637">
    <property type="protein sequence ID" value="QNM15807.1"/>
    <property type="molecule type" value="Genomic_DNA"/>
</dbReference>
<dbReference type="RefSeq" id="WP_187423102.1">
    <property type="nucleotide sequence ID" value="NZ_CP060637.1"/>
</dbReference>